<dbReference type="Gramene" id="ONIVA07G01480.1">
    <property type="protein sequence ID" value="ONIVA07G01480.1"/>
    <property type="gene ID" value="ONIVA07G01480"/>
</dbReference>
<organism evidence="2">
    <name type="scientific">Oryza nivara</name>
    <name type="common">Indian wild rice</name>
    <name type="synonym">Oryza sativa f. spontanea</name>
    <dbReference type="NCBI Taxonomy" id="4536"/>
    <lineage>
        <taxon>Eukaryota</taxon>
        <taxon>Viridiplantae</taxon>
        <taxon>Streptophyta</taxon>
        <taxon>Embryophyta</taxon>
        <taxon>Tracheophyta</taxon>
        <taxon>Spermatophyta</taxon>
        <taxon>Magnoliopsida</taxon>
        <taxon>Liliopsida</taxon>
        <taxon>Poales</taxon>
        <taxon>Poaceae</taxon>
        <taxon>BOP clade</taxon>
        <taxon>Oryzoideae</taxon>
        <taxon>Oryzeae</taxon>
        <taxon>Oryzinae</taxon>
        <taxon>Oryza</taxon>
    </lineage>
</organism>
<evidence type="ECO:0000313" key="2">
    <source>
        <dbReference type="EnsemblPlants" id="ONIVA07G01480.1"/>
    </source>
</evidence>
<evidence type="ECO:0000313" key="3">
    <source>
        <dbReference type="Proteomes" id="UP000006591"/>
    </source>
</evidence>
<keyword evidence="3" id="KW-1185">Reference proteome</keyword>
<name>A0A0E0HWJ1_ORYNI</name>
<evidence type="ECO:0000256" key="1">
    <source>
        <dbReference type="SAM" id="MobiDB-lite"/>
    </source>
</evidence>
<dbReference type="HOGENOM" id="CLU_1613467_0_0_1"/>
<feature type="region of interest" description="Disordered" evidence="1">
    <location>
        <begin position="56"/>
        <end position="119"/>
    </location>
</feature>
<reference evidence="2" key="2">
    <citation type="submission" date="2018-04" db="EMBL/GenBank/DDBJ databases">
        <title>OnivRS2 (Oryza nivara Reference Sequence Version 2).</title>
        <authorList>
            <person name="Zhang J."/>
            <person name="Kudrna D."/>
            <person name="Lee S."/>
            <person name="Talag J."/>
            <person name="Rajasekar S."/>
            <person name="Welchert J."/>
            <person name="Hsing Y.-I."/>
            <person name="Wing R.A."/>
        </authorList>
    </citation>
    <scope>NUCLEOTIDE SEQUENCE [LARGE SCALE GENOMIC DNA]</scope>
    <source>
        <strain evidence="2">SL10</strain>
    </source>
</reference>
<sequence>MSASASPPFCIHAAPDLRRGRRISRLRKRNRMRATISSLASALPVCIHAAAGLHPCRPRSVPQEEKKPPARRNALPVASPPRDHRSPIPRSRSPPLSPPPPSGRHSALHGSPVSALRRQQQRQRGLLAIQEIIVKETSLRTILFCQVSEGLSYYCTTSSATIAKP</sequence>
<proteinExistence type="predicted"/>
<dbReference type="Proteomes" id="UP000006591">
    <property type="component" value="Chromosome 7"/>
</dbReference>
<accession>A0A0E0HWJ1</accession>
<protein>
    <submittedName>
        <fullName evidence="2">Uncharacterized protein</fullName>
    </submittedName>
</protein>
<dbReference type="EnsemblPlants" id="ONIVA07G01480.1">
    <property type="protein sequence ID" value="ONIVA07G01480.1"/>
    <property type="gene ID" value="ONIVA07G01480"/>
</dbReference>
<dbReference type="AlphaFoldDB" id="A0A0E0HWJ1"/>
<reference evidence="2" key="1">
    <citation type="submission" date="2015-04" db="UniProtKB">
        <authorList>
            <consortium name="EnsemblPlants"/>
        </authorList>
    </citation>
    <scope>IDENTIFICATION</scope>
    <source>
        <strain evidence="2">SL10</strain>
    </source>
</reference>